<dbReference type="SUPFAM" id="SSF55920">
    <property type="entry name" value="Creatinase/aminopeptidase"/>
    <property type="match status" value="1"/>
</dbReference>
<dbReference type="InterPro" id="IPR036005">
    <property type="entry name" value="Creatinase/aminopeptidase-like"/>
</dbReference>
<evidence type="ECO:0000256" key="1">
    <source>
        <dbReference type="SAM" id="MobiDB-lite"/>
    </source>
</evidence>
<evidence type="ECO:0000313" key="4">
    <source>
        <dbReference type="Proteomes" id="UP000198857"/>
    </source>
</evidence>
<dbReference type="InterPro" id="IPR000994">
    <property type="entry name" value="Pept_M24"/>
</dbReference>
<organism evidence="3 4">
    <name type="scientific">Geodermatophilus dictyosporus</name>
    <dbReference type="NCBI Taxonomy" id="1523247"/>
    <lineage>
        <taxon>Bacteria</taxon>
        <taxon>Bacillati</taxon>
        <taxon>Actinomycetota</taxon>
        <taxon>Actinomycetes</taxon>
        <taxon>Geodermatophilales</taxon>
        <taxon>Geodermatophilaceae</taxon>
        <taxon>Geodermatophilus</taxon>
    </lineage>
</organism>
<keyword evidence="4" id="KW-1185">Reference proteome</keyword>
<protein>
    <submittedName>
        <fullName evidence="3">Xaa-Pro aminopeptidase</fullName>
    </submittedName>
</protein>
<feature type="domain" description="Peptidase M24" evidence="2">
    <location>
        <begin position="193"/>
        <end position="406"/>
    </location>
</feature>
<keyword evidence="3" id="KW-0645">Protease</keyword>
<dbReference type="Proteomes" id="UP000198857">
    <property type="component" value="Unassembled WGS sequence"/>
</dbReference>
<feature type="region of interest" description="Disordered" evidence="1">
    <location>
        <begin position="440"/>
        <end position="463"/>
    </location>
</feature>
<dbReference type="PANTHER" id="PTHR46112:SF2">
    <property type="entry name" value="XAA-PRO AMINOPEPTIDASE P-RELATED"/>
    <property type="match status" value="1"/>
</dbReference>
<dbReference type="STRING" id="1523247.SAMN05660464_2786"/>
<dbReference type="Pfam" id="PF00557">
    <property type="entry name" value="Peptidase_M24"/>
    <property type="match status" value="1"/>
</dbReference>
<reference evidence="4" key="1">
    <citation type="submission" date="2016-10" db="EMBL/GenBank/DDBJ databases">
        <authorList>
            <person name="Varghese N."/>
            <person name="Submissions S."/>
        </authorList>
    </citation>
    <scope>NUCLEOTIDE SEQUENCE [LARGE SCALE GENOMIC DNA]</scope>
    <source>
        <strain evidence="4">DSM 44208</strain>
    </source>
</reference>
<dbReference type="Gene3D" id="3.90.230.10">
    <property type="entry name" value="Creatinase/methionine aminopeptidase superfamily"/>
    <property type="match status" value="1"/>
</dbReference>
<keyword evidence="3" id="KW-0378">Hydrolase</keyword>
<evidence type="ECO:0000259" key="2">
    <source>
        <dbReference type="Pfam" id="PF00557"/>
    </source>
</evidence>
<dbReference type="GO" id="GO:0004177">
    <property type="term" value="F:aminopeptidase activity"/>
    <property type="evidence" value="ECO:0007669"/>
    <property type="project" value="UniProtKB-KW"/>
</dbReference>
<dbReference type="InterPro" id="IPR050659">
    <property type="entry name" value="Peptidase_M24B"/>
</dbReference>
<dbReference type="EMBL" id="FOWQ01000004">
    <property type="protein sequence ID" value="SFP32439.1"/>
    <property type="molecule type" value="Genomic_DNA"/>
</dbReference>
<name>A0A1I5PED9_9ACTN</name>
<sequence>MTLVVPDPTRTVPLPLRQQADVRDRWLTQRLLDLLPVLMDRAGIDLWLVVGRENNEDPVLATLLPATWLSARRRVVLVLHRSDDGVTPVAVSRYPVGQFLPGWTSEDDGDRGDEQAQWAAVRRIVEQAAPRRIGVDVSARCALADGLSVTDHGLLTEALGPHARRLVPAEDLVVGWLETRLPEEIAALDALNGLTDRVLAEALSPAGVTPGTTTAADLAWWVHQRLADLGVPPWFHPGVTVQRAGVPLRGRHGLELPAVPQDAALLPGDLVTCDAGLASLGLTTDLQRTAYLLRPGETAPPPGLSRAWTAGTRVQALTAAALCAGRTGNEVLAAARAAATAEGLAAEVYSHPIGVHGHGAGPAIGRWDDQHGVPGDGDRVLHPDTVYALELAVRVPVPEWDGQCVRLALEEAVALTDTGVTYLGERQTELLVVPGAQVTPTTGAAGSRAAAPRRVARRRRPPG</sequence>
<keyword evidence="3" id="KW-0031">Aminopeptidase</keyword>
<dbReference type="RefSeq" id="WP_091110108.1">
    <property type="nucleotide sequence ID" value="NZ_FOWQ01000004.1"/>
</dbReference>
<evidence type="ECO:0000313" key="3">
    <source>
        <dbReference type="EMBL" id="SFP32439.1"/>
    </source>
</evidence>
<feature type="compositionally biased region" description="Low complexity" evidence="1">
    <location>
        <begin position="443"/>
        <end position="453"/>
    </location>
</feature>
<dbReference type="PANTHER" id="PTHR46112">
    <property type="entry name" value="AMINOPEPTIDASE"/>
    <property type="match status" value="1"/>
</dbReference>
<dbReference type="AlphaFoldDB" id="A0A1I5PED9"/>
<dbReference type="CDD" id="cd01066">
    <property type="entry name" value="APP_MetAP"/>
    <property type="match status" value="1"/>
</dbReference>
<gene>
    <name evidence="3" type="ORF">SAMN05660464_2786</name>
</gene>
<accession>A0A1I5PED9</accession>
<proteinExistence type="predicted"/>
<feature type="compositionally biased region" description="Basic residues" evidence="1">
    <location>
        <begin position="454"/>
        <end position="463"/>
    </location>
</feature>
<dbReference type="OrthoDB" id="9765815at2"/>